<dbReference type="RefSeq" id="WP_076614987.1">
    <property type="nucleotide sequence ID" value="NZ_CP019323.1"/>
</dbReference>
<dbReference type="STRING" id="1847728.BTM29_06570"/>
<dbReference type="PANTHER" id="PTHR33744:SF15">
    <property type="entry name" value="CARBOHYDRATE DIACID REGULATOR"/>
    <property type="match status" value="1"/>
</dbReference>
<accession>A0A1P8Q2Y6</accession>
<dbReference type="InterPro" id="IPR008599">
    <property type="entry name" value="Diacid_rec"/>
</dbReference>
<organism evidence="3 4">
    <name type="scientific">Companilactobacillus allii</name>
    <dbReference type="NCBI Taxonomy" id="1847728"/>
    <lineage>
        <taxon>Bacteria</taxon>
        <taxon>Bacillati</taxon>
        <taxon>Bacillota</taxon>
        <taxon>Bacilli</taxon>
        <taxon>Lactobacillales</taxon>
        <taxon>Lactobacillaceae</taxon>
        <taxon>Companilactobacillus</taxon>
    </lineage>
</organism>
<evidence type="ECO:0008006" key="5">
    <source>
        <dbReference type="Google" id="ProtNLM"/>
    </source>
</evidence>
<dbReference type="AlphaFoldDB" id="A0A1P8Q2Y6"/>
<dbReference type="EMBL" id="CP019323">
    <property type="protein sequence ID" value="APX72244.1"/>
    <property type="molecule type" value="Genomic_DNA"/>
</dbReference>
<dbReference type="InterPro" id="IPR051448">
    <property type="entry name" value="CdaR-like_regulators"/>
</dbReference>
<evidence type="ECO:0000259" key="1">
    <source>
        <dbReference type="Pfam" id="PF05651"/>
    </source>
</evidence>
<proteinExistence type="predicted"/>
<reference evidence="4" key="1">
    <citation type="submission" date="2016-12" db="EMBL/GenBank/DDBJ databases">
        <authorList>
            <person name="Jung M.Y."/>
            <person name="Lee S.H."/>
        </authorList>
    </citation>
    <scope>NUCLEOTIDE SEQUENCE [LARGE SCALE GENOMIC DNA]</scope>
    <source>
        <strain evidence="4">WiKim39</strain>
    </source>
</reference>
<dbReference type="InterPro" id="IPR042070">
    <property type="entry name" value="PucR_C-HTH_sf"/>
</dbReference>
<dbReference type="Pfam" id="PF13556">
    <property type="entry name" value="HTH_30"/>
    <property type="match status" value="1"/>
</dbReference>
<sequence length="351" mass="39882">MKLDPILAQSIVDRMMESIPYNINMMNEHGYIIASGDKNRLNTLHVGAVDAIEKSETLPMIQSFGTHGQPGVNIPVQFQSKTIGVIGITGDPKKVTPLASLLKISTELLITQSYNNQVEAQHKNRLNRFLYQWTEVTDDIKAQTELNIEAKLLQVDLFIQRFAIVVETADTTPLLIKKNDYTLALSPHSTVIITASDTAMNLYLKRAISKHIKVGVGNKTTLLGKSVKQAQSTIRVAQIFDFDNTNFYNQISLIDKILSTDLSTHEIIEQFNTLHQTDGGRELIDTLSCYFINNESVTETSKQLHIHRNTTNYRLNKISEYFGLDLHILDETFKLYLNYLFFQESVYKRTH</sequence>
<protein>
    <recommendedName>
        <fullName evidence="5">Sugar diacid utilization regulator</fullName>
    </recommendedName>
</protein>
<name>A0A1P8Q2Y6_9LACO</name>
<feature type="domain" description="PucR C-terminal helix-turn-helix" evidence="2">
    <location>
        <begin position="283"/>
        <end position="338"/>
    </location>
</feature>
<gene>
    <name evidence="3" type="ORF">BTM29_06570</name>
</gene>
<evidence type="ECO:0000259" key="2">
    <source>
        <dbReference type="Pfam" id="PF13556"/>
    </source>
</evidence>
<dbReference type="PANTHER" id="PTHR33744">
    <property type="entry name" value="CARBOHYDRATE DIACID REGULATOR"/>
    <property type="match status" value="1"/>
</dbReference>
<dbReference type="Gene3D" id="1.10.10.2840">
    <property type="entry name" value="PucR C-terminal helix-turn-helix domain"/>
    <property type="match status" value="1"/>
</dbReference>
<feature type="domain" description="Putative sugar diacid recognition" evidence="1">
    <location>
        <begin position="3"/>
        <end position="133"/>
    </location>
</feature>
<dbReference type="Pfam" id="PF05651">
    <property type="entry name" value="Diacid_rec"/>
    <property type="match status" value="1"/>
</dbReference>
<dbReference type="InterPro" id="IPR025736">
    <property type="entry name" value="PucR_C-HTH_dom"/>
</dbReference>
<dbReference type="KEGG" id="lalw:BTM29_06570"/>
<keyword evidence="4" id="KW-1185">Reference proteome</keyword>
<dbReference type="Proteomes" id="UP000187499">
    <property type="component" value="Chromosome"/>
</dbReference>
<evidence type="ECO:0000313" key="4">
    <source>
        <dbReference type="Proteomes" id="UP000187499"/>
    </source>
</evidence>
<evidence type="ECO:0000313" key="3">
    <source>
        <dbReference type="EMBL" id="APX72244.1"/>
    </source>
</evidence>